<dbReference type="Pfam" id="PF18701">
    <property type="entry name" value="DUF5641"/>
    <property type="match status" value="1"/>
</dbReference>
<evidence type="ECO:0000313" key="3">
    <source>
        <dbReference type="RefSeq" id="XP_052751028.1"/>
    </source>
</evidence>
<name>A0ABM3MIQ8_GALME</name>
<dbReference type="InterPro" id="IPR043128">
    <property type="entry name" value="Rev_trsase/Diguanyl_cyclase"/>
</dbReference>
<proteinExistence type="predicted"/>
<evidence type="ECO:0000259" key="1">
    <source>
        <dbReference type="Pfam" id="PF18701"/>
    </source>
</evidence>
<dbReference type="RefSeq" id="XP_052751028.1">
    <property type="nucleotide sequence ID" value="XM_052895068.1"/>
</dbReference>
<gene>
    <name evidence="3" type="primary">LOC113521129</name>
</gene>
<dbReference type="Gene3D" id="3.30.420.10">
    <property type="entry name" value="Ribonuclease H-like superfamily/Ribonuclease H"/>
    <property type="match status" value="1"/>
</dbReference>
<sequence length="1115" mass="126023">MSVDARRQLVTEFNLCSNCLRSGHNSNNCLSKVNCFICASRHNTFLHVDASSCAPTTSSTLLQIDNPAPNLSMSDNKRDKPIQVNDSNIALTSAAFLTSGVQSTKILGSATIRVRDSYGYLHYVCALIDSGSMDSFITSSCAHRLGLPMRRCNMSVTGLGQNSVQNIKGVTCGSIIPKYSSEPQFELPLVVIKKITSNIPIVPLPSGVREKFSHLCLANENFDKPCKIDILLGVECFDRIYDGGRYTPGPEYPCALSSVFGWVITGQLQHSEVLSPIKDMTSLLVSTCQLDDVVQRFWETEEPPSVRIKIPEYDICEQQYKKCTYRDTNGRYIVPIMLKENYSDLGSSSELALNRFLNLEKRLSRESHLKSEYVDFMRQYEEMGHMVQHKNASSNNTYLIPHHCVLKPESTTTRLRVVFDASCPTTNRRSLNDIVHVGPKLQIDIVDLITKFRLHVVVFTADICKMYRQILIRPEDRSYQHIFWRKDPNDPLKEYELNTVTYGVSSSPYLAIRTLRQLAEDYESQFPLAAQVVREDTFMDDITTGAVSIEAAKLLKDELVALLQLGKFELRKWSSNHSEVLSNIPFEHLQSTKLFTEPSSEHTLKILGIKWDPLTDQFSYSFSNDFKLEYTKRSILSIIARIFDPLGWISPVVFCAKLLLQEMWRLKLAWDEPIPPNLAKQWHILAANLSDLRSIKLSRLVLPSGPSEIHLVGFCDGSSKGYGCCVYLCVVTLQGTTTNLLIGKSKVAPLKPLTTNRLELCAAVLLARVLNHMYELLKSKLNIKSVRAFTDSSTVLSWLRTAPHLLKTFVANRVVQITDLISSELWFHVSTHDNLADCCSRGTTCDVLTTHKLWWTGPPWLHQTPLNWPVQNVFIPEQELPELKPLASDCFISSNRHLNEMYKMFFENRSDIADGLAVRHISWEFNPPSAPHFGGIFESGIKSTKYHLKRIAGAQVLTLEEMITIVTKIEAILNSRPLCALSSDPDEVNVLTPAHFLVGGPLIGLPEVPLEDSNVCVRSRWQMLKKITQVFWRTWQRDYLHTLQQRNKWLENRGSVNVNDLVILVESNLPTLSWKLARIVQVHPGPDNIVRVVSVKTASGSVFRRPVVKICPLPM</sequence>
<dbReference type="PANTHER" id="PTHR47331">
    <property type="entry name" value="PHD-TYPE DOMAIN-CONTAINING PROTEIN"/>
    <property type="match status" value="1"/>
</dbReference>
<dbReference type="GeneID" id="113521129"/>
<dbReference type="Pfam" id="PF05380">
    <property type="entry name" value="Peptidase_A17"/>
    <property type="match status" value="1"/>
</dbReference>
<dbReference type="Proteomes" id="UP001652740">
    <property type="component" value="Unplaced"/>
</dbReference>
<dbReference type="Gene3D" id="3.10.10.10">
    <property type="entry name" value="HIV Type 1 Reverse Transcriptase, subunit A, domain 1"/>
    <property type="match status" value="1"/>
</dbReference>
<accession>A0ABM3MIQ8</accession>
<dbReference type="InterPro" id="IPR008042">
    <property type="entry name" value="Retrotrans_Pao"/>
</dbReference>
<dbReference type="InterPro" id="IPR040676">
    <property type="entry name" value="DUF5641"/>
</dbReference>
<protein>
    <submittedName>
        <fullName evidence="3">Uncharacterized protein LOC113521129</fullName>
    </submittedName>
</protein>
<organism evidence="2 3">
    <name type="scientific">Galleria mellonella</name>
    <name type="common">Greater wax moth</name>
    <dbReference type="NCBI Taxonomy" id="7137"/>
    <lineage>
        <taxon>Eukaryota</taxon>
        <taxon>Metazoa</taxon>
        <taxon>Ecdysozoa</taxon>
        <taxon>Arthropoda</taxon>
        <taxon>Hexapoda</taxon>
        <taxon>Insecta</taxon>
        <taxon>Pterygota</taxon>
        <taxon>Neoptera</taxon>
        <taxon>Endopterygota</taxon>
        <taxon>Lepidoptera</taxon>
        <taxon>Glossata</taxon>
        <taxon>Ditrysia</taxon>
        <taxon>Pyraloidea</taxon>
        <taxon>Pyralidae</taxon>
        <taxon>Galleriinae</taxon>
        <taxon>Galleria</taxon>
    </lineage>
</organism>
<dbReference type="Gene3D" id="3.30.70.270">
    <property type="match status" value="1"/>
</dbReference>
<dbReference type="InterPro" id="IPR043502">
    <property type="entry name" value="DNA/RNA_pol_sf"/>
</dbReference>
<feature type="domain" description="DUF5641" evidence="1">
    <location>
        <begin position="1019"/>
        <end position="1113"/>
    </location>
</feature>
<evidence type="ECO:0000313" key="2">
    <source>
        <dbReference type="Proteomes" id="UP001652740"/>
    </source>
</evidence>
<reference evidence="3" key="1">
    <citation type="submission" date="2025-08" db="UniProtKB">
        <authorList>
            <consortium name="RefSeq"/>
        </authorList>
    </citation>
    <scope>IDENTIFICATION</scope>
    <source>
        <tissue evidence="3">Whole larvae</tissue>
    </source>
</reference>
<dbReference type="InterPro" id="IPR036397">
    <property type="entry name" value="RNaseH_sf"/>
</dbReference>
<dbReference type="Gene3D" id="2.40.70.10">
    <property type="entry name" value="Acid Proteases"/>
    <property type="match status" value="1"/>
</dbReference>
<dbReference type="PANTHER" id="PTHR47331:SF1">
    <property type="entry name" value="GAG-LIKE PROTEIN"/>
    <property type="match status" value="1"/>
</dbReference>
<dbReference type="SUPFAM" id="SSF56672">
    <property type="entry name" value="DNA/RNA polymerases"/>
    <property type="match status" value="1"/>
</dbReference>
<keyword evidence="2" id="KW-1185">Reference proteome</keyword>
<dbReference type="InterPro" id="IPR021109">
    <property type="entry name" value="Peptidase_aspartic_dom_sf"/>
</dbReference>
<dbReference type="CDD" id="cd01644">
    <property type="entry name" value="RT_pepA17"/>
    <property type="match status" value="1"/>
</dbReference>